<dbReference type="SUPFAM" id="SSF69304">
    <property type="entry name" value="Tricorn protease N-terminal domain"/>
    <property type="match status" value="1"/>
</dbReference>
<organism evidence="3 4">
    <name type="scientific">Pedococcus ginsenosidimutans</name>
    <dbReference type="NCBI Taxonomy" id="490570"/>
    <lineage>
        <taxon>Bacteria</taxon>
        <taxon>Bacillati</taxon>
        <taxon>Actinomycetota</taxon>
        <taxon>Actinomycetes</taxon>
        <taxon>Micrococcales</taxon>
        <taxon>Intrasporangiaceae</taxon>
        <taxon>Pedococcus</taxon>
    </lineage>
</organism>
<comment type="caution">
    <text evidence="3">The sequence shown here is derived from an EMBL/GenBank/DDBJ whole genome shotgun (WGS) entry which is preliminary data.</text>
</comment>
<reference evidence="4" key="1">
    <citation type="journal article" date="2019" name="Int. J. Syst. Evol. Microbiol.">
        <title>The Global Catalogue of Microorganisms (GCM) 10K type strain sequencing project: providing services to taxonomists for standard genome sequencing and annotation.</title>
        <authorList>
            <consortium name="The Broad Institute Genomics Platform"/>
            <consortium name="The Broad Institute Genome Sequencing Center for Infectious Disease"/>
            <person name="Wu L."/>
            <person name="Ma J."/>
        </authorList>
    </citation>
    <scope>NUCLEOTIDE SEQUENCE [LARGE SCALE GENOMIC DNA]</scope>
    <source>
        <strain evidence="4">JCM 18961</strain>
    </source>
</reference>
<evidence type="ECO:0000313" key="4">
    <source>
        <dbReference type="Proteomes" id="UP001500556"/>
    </source>
</evidence>
<dbReference type="InterPro" id="IPR011042">
    <property type="entry name" value="6-blade_b-propeller_TolB-like"/>
</dbReference>
<dbReference type="SUPFAM" id="SSF82171">
    <property type="entry name" value="DPP6 N-terminal domain-like"/>
    <property type="match status" value="1"/>
</dbReference>
<proteinExistence type="inferred from homology"/>
<evidence type="ECO:0000313" key="3">
    <source>
        <dbReference type="EMBL" id="GAA4727832.1"/>
    </source>
</evidence>
<feature type="chain" id="PRO_5046657651" description="TolB protein" evidence="2">
    <location>
        <begin position="36"/>
        <end position="351"/>
    </location>
</feature>
<keyword evidence="4" id="KW-1185">Reference proteome</keyword>
<dbReference type="PANTHER" id="PTHR36842">
    <property type="entry name" value="PROTEIN TOLB HOMOLOG"/>
    <property type="match status" value="1"/>
</dbReference>
<accession>A0ABP8YHI6</accession>
<keyword evidence="2" id="KW-0732">Signal</keyword>
<sequence length="351" mass="37676">MVPTFLTLLRPCTAVAAVAVTGAVVATLVAAPASATTPGANGRIAYKQYLDADRTTGAIFTIRPDGTATRQVTRPTAGTVDDQPDWSPDGSLVAFRRCAPDTVCAIYTVHPDGSHLTRLSPPCAATGPDLETKCPDESEVAFMPDGRHVVYTRSTGLVREFPNGEGFIEHSDVVVRDLSGTHSRVILRSRPFAGDNNEMVVSPDGKQIAFRRENSPLTKPAGGIALFVMRSDGSHIRRITPWSLHAGDHPDWSPDGRWILFRSNEDGGFLDSQLYVVHPDGSGRRQVTHVSADTMLLSSSFSPEGTSVVYARSGVGGQPDIFTARLDGSHVRQVTSTSLWDSAPDWGPARS</sequence>
<gene>
    <name evidence="3" type="ORF">GCM10025782_28170</name>
</gene>
<protein>
    <recommendedName>
        <fullName evidence="5">TolB protein</fullName>
    </recommendedName>
</protein>
<evidence type="ECO:0008006" key="5">
    <source>
        <dbReference type="Google" id="ProtNLM"/>
    </source>
</evidence>
<feature type="signal peptide" evidence="2">
    <location>
        <begin position="1"/>
        <end position="35"/>
    </location>
</feature>
<evidence type="ECO:0000256" key="1">
    <source>
        <dbReference type="ARBA" id="ARBA00009820"/>
    </source>
</evidence>
<dbReference type="Proteomes" id="UP001500556">
    <property type="component" value="Unassembled WGS sequence"/>
</dbReference>
<name>A0ABP8YHI6_9MICO</name>
<dbReference type="Gene3D" id="2.120.10.30">
    <property type="entry name" value="TolB, C-terminal domain"/>
    <property type="match status" value="3"/>
</dbReference>
<dbReference type="PANTHER" id="PTHR36842:SF1">
    <property type="entry name" value="PROTEIN TOLB"/>
    <property type="match status" value="1"/>
</dbReference>
<dbReference type="EMBL" id="BAABLO010000011">
    <property type="protein sequence ID" value="GAA4727832.1"/>
    <property type="molecule type" value="Genomic_DNA"/>
</dbReference>
<comment type="similarity">
    <text evidence="1">Belongs to the TolB family.</text>
</comment>
<dbReference type="Pfam" id="PF07676">
    <property type="entry name" value="PD40"/>
    <property type="match status" value="2"/>
</dbReference>
<evidence type="ECO:0000256" key="2">
    <source>
        <dbReference type="SAM" id="SignalP"/>
    </source>
</evidence>
<dbReference type="InterPro" id="IPR011659">
    <property type="entry name" value="WD40"/>
</dbReference>
<dbReference type="RefSeq" id="WP_345504251.1">
    <property type="nucleotide sequence ID" value="NZ_BAABLO010000011.1"/>
</dbReference>